<feature type="compositionally biased region" description="Basic and acidic residues" evidence="1">
    <location>
        <begin position="190"/>
        <end position="201"/>
    </location>
</feature>
<evidence type="ECO:0000256" key="1">
    <source>
        <dbReference type="SAM" id="MobiDB-lite"/>
    </source>
</evidence>
<evidence type="ECO:0000313" key="3">
    <source>
        <dbReference type="WBParaSite" id="Pan_g10540.t2"/>
    </source>
</evidence>
<name>A0A7E4UMI9_PANRE</name>
<dbReference type="Proteomes" id="UP000492821">
    <property type="component" value="Unassembled WGS sequence"/>
</dbReference>
<accession>A0A7E4UMI9</accession>
<feature type="compositionally biased region" description="Low complexity" evidence="1">
    <location>
        <begin position="151"/>
        <end position="160"/>
    </location>
</feature>
<dbReference type="AlphaFoldDB" id="A0A7E4UMI9"/>
<feature type="compositionally biased region" description="Basic residues" evidence="1">
    <location>
        <begin position="202"/>
        <end position="214"/>
    </location>
</feature>
<dbReference type="SMART" id="SM00711">
    <property type="entry name" value="TDU"/>
    <property type="match status" value="2"/>
</dbReference>
<feature type="region of interest" description="Disordered" evidence="1">
    <location>
        <begin position="151"/>
        <end position="170"/>
    </location>
</feature>
<sequence length="330" mass="35912">MFSVPTPSSSASGVDPETAASFAAAGLLLPFNTTVSTPMNPFMSLPMGLPPLPFTMAHLSQMTFNPMLPPPPSYNDAIRYLAASTPEIARLTADTTAVSIADREEANTSVKPMERAIDVTEEEDKVSFLRMYLSRQIGSFQPLDLSLKSQSTESTEASTSDRPSVIRNSVLTPPRTCDIKRSASSVSHRVTPDPDVSEHFRRSLSGKWPKRVPSHGHYVTNQGNHHLSMQSINGSSLLTRQDISRSNSPFANAPITKRLSFSSPRSGCPSPQIRRVASTPKRSQVFVCEGDKGEVESHFRRALGDETFEKLRNARAAAEAEALAKQNAAV</sequence>
<evidence type="ECO:0000313" key="2">
    <source>
        <dbReference type="Proteomes" id="UP000492821"/>
    </source>
</evidence>
<keyword evidence="2" id="KW-1185">Reference proteome</keyword>
<feature type="region of interest" description="Disordered" evidence="1">
    <location>
        <begin position="176"/>
        <end position="214"/>
    </location>
</feature>
<organism evidence="2 3">
    <name type="scientific">Panagrellus redivivus</name>
    <name type="common">Microworm</name>
    <dbReference type="NCBI Taxonomy" id="6233"/>
    <lineage>
        <taxon>Eukaryota</taxon>
        <taxon>Metazoa</taxon>
        <taxon>Ecdysozoa</taxon>
        <taxon>Nematoda</taxon>
        <taxon>Chromadorea</taxon>
        <taxon>Rhabditida</taxon>
        <taxon>Tylenchina</taxon>
        <taxon>Panagrolaimomorpha</taxon>
        <taxon>Panagrolaimoidea</taxon>
        <taxon>Panagrolaimidae</taxon>
        <taxon>Panagrellus</taxon>
    </lineage>
</organism>
<reference evidence="3" key="2">
    <citation type="submission" date="2020-10" db="UniProtKB">
        <authorList>
            <consortium name="WormBaseParasite"/>
        </authorList>
    </citation>
    <scope>IDENTIFICATION</scope>
</reference>
<protein>
    <submittedName>
        <fullName evidence="3">Uncharacterized protein</fullName>
    </submittedName>
</protein>
<reference evidence="2" key="1">
    <citation type="journal article" date="2013" name="Genetics">
        <title>The draft genome and transcriptome of Panagrellus redivivus are shaped by the harsh demands of a free-living lifestyle.</title>
        <authorList>
            <person name="Srinivasan J."/>
            <person name="Dillman A.R."/>
            <person name="Macchietto M.G."/>
            <person name="Heikkinen L."/>
            <person name="Lakso M."/>
            <person name="Fracchia K.M."/>
            <person name="Antoshechkin I."/>
            <person name="Mortazavi A."/>
            <person name="Wong G."/>
            <person name="Sternberg P.W."/>
        </authorList>
    </citation>
    <scope>NUCLEOTIDE SEQUENCE [LARGE SCALE GENOMIC DNA]</scope>
    <source>
        <strain evidence="2">MT8872</strain>
    </source>
</reference>
<dbReference type="InterPro" id="IPR006627">
    <property type="entry name" value="TDU_repeat"/>
</dbReference>
<dbReference type="WBParaSite" id="Pan_g10540.t2">
    <property type="protein sequence ID" value="Pan_g10540.t2"/>
    <property type="gene ID" value="Pan_g10540"/>
</dbReference>
<proteinExistence type="predicted"/>